<keyword evidence="4" id="KW-0804">Transcription</keyword>
<dbReference type="AlphaFoldDB" id="A0A6C0GIC3"/>
<dbReference type="GO" id="GO:0003677">
    <property type="term" value="F:DNA binding"/>
    <property type="evidence" value="ECO:0007669"/>
    <property type="project" value="InterPro"/>
</dbReference>
<protein>
    <submittedName>
        <fullName evidence="7">RNA polymerase sigma-70 factor</fullName>
    </submittedName>
</protein>
<keyword evidence="2" id="KW-0805">Transcription regulation</keyword>
<dbReference type="SUPFAM" id="SSF88946">
    <property type="entry name" value="Sigma2 domain of RNA polymerase sigma factors"/>
    <property type="match status" value="1"/>
</dbReference>
<reference evidence="7 8" key="1">
    <citation type="submission" date="2020-01" db="EMBL/GenBank/DDBJ databases">
        <authorList>
            <person name="Kim M.K."/>
        </authorList>
    </citation>
    <scope>NUCLEOTIDE SEQUENCE [LARGE SCALE GENOMIC DNA]</scope>
    <source>
        <strain evidence="7 8">172606-1</strain>
    </source>
</reference>
<dbReference type="Proteomes" id="UP000480178">
    <property type="component" value="Chromosome"/>
</dbReference>
<evidence type="ECO:0000256" key="3">
    <source>
        <dbReference type="ARBA" id="ARBA00023082"/>
    </source>
</evidence>
<dbReference type="NCBIfam" id="TIGR02985">
    <property type="entry name" value="Sig70_bacteroi1"/>
    <property type="match status" value="1"/>
</dbReference>
<dbReference type="PANTHER" id="PTHR43133:SF46">
    <property type="entry name" value="RNA POLYMERASE SIGMA-70 FACTOR ECF SUBFAMILY"/>
    <property type="match status" value="1"/>
</dbReference>
<dbReference type="InterPro" id="IPR013324">
    <property type="entry name" value="RNA_pol_sigma_r3/r4-like"/>
</dbReference>
<accession>A0A6C0GIC3</accession>
<dbReference type="InterPro" id="IPR007627">
    <property type="entry name" value="RNA_pol_sigma70_r2"/>
</dbReference>
<dbReference type="NCBIfam" id="TIGR02937">
    <property type="entry name" value="sigma70-ECF"/>
    <property type="match status" value="1"/>
</dbReference>
<dbReference type="Pfam" id="PF08281">
    <property type="entry name" value="Sigma70_r4_2"/>
    <property type="match status" value="1"/>
</dbReference>
<dbReference type="KEGG" id="rhoz:GXP67_13005"/>
<dbReference type="Pfam" id="PF04542">
    <property type="entry name" value="Sigma70_r2"/>
    <property type="match status" value="1"/>
</dbReference>
<dbReference type="SUPFAM" id="SSF88659">
    <property type="entry name" value="Sigma3 and sigma4 domains of RNA polymerase sigma factors"/>
    <property type="match status" value="1"/>
</dbReference>
<feature type="domain" description="RNA polymerase sigma factor 70 region 4 type 2" evidence="6">
    <location>
        <begin position="125"/>
        <end position="176"/>
    </location>
</feature>
<dbReference type="RefSeq" id="WP_162443509.1">
    <property type="nucleotide sequence ID" value="NZ_CP048222.1"/>
</dbReference>
<evidence type="ECO:0000256" key="1">
    <source>
        <dbReference type="ARBA" id="ARBA00010641"/>
    </source>
</evidence>
<dbReference type="InterPro" id="IPR013325">
    <property type="entry name" value="RNA_pol_sigma_r2"/>
</dbReference>
<dbReference type="Gene3D" id="1.10.10.10">
    <property type="entry name" value="Winged helix-like DNA-binding domain superfamily/Winged helix DNA-binding domain"/>
    <property type="match status" value="1"/>
</dbReference>
<dbReference type="InterPro" id="IPR013249">
    <property type="entry name" value="RNA_pol_sigma70_r4_t2"/>
</dbReference>
<dbReference type="InterPro" id="IPR014327">
    <property type="entry name" value="RNA_pol_sigma70_bacteroid"/>
</dbReference>
<dbReference type="GO" id="GO:0006352">
    <property type="term" value="P:DNA-templated transcription initiation"/>
    <property type="evidence" value="ECO:0007669"/>
    <property type="project" value="InterPro"/>
</dbReference>
<evidence type="ECO:0000259" key="5">
    <source>
        <dbReference type="Pfam" id="PF04542"/>
    </source>
</evidence>
<organism evidence="7 8">
    <name type="scientific">Rhodocytophaga rosea</name>
    <dbReference type="NCBI Taxonomy" id="2704465"/>
    <lineage>
        <taxon>Bacteria</taxon>
        <taxon>Pseudomonadati</taxon>
        <taxon>Bacteroidota</taxon>
        <taxon>Cytophagia</taxon>
        <taxon>Cytophagales</taxon>
        <taxon>Rhodocytophagaceae</taxon>
        <taxon>Rhodocytophaga</taxon>
    </lineage>
</organism>
<evidence type="ECO:0000313" key="8">
    <source>
        <dbReference type="Proteomes" id="UP000480178"/>
    </source>
</evidence>
<evidence type="ECO:0000256" key="2">
    <source>
        <dbReference type="ARBA" id="ARBA00023015"/>
    </source>
</evidence>
<keyword evidence="8" id="KW-1185">Reference proteome</keyword>
<dbReference type="PANTHER" id="PTHR43133">
    <property type="entry name" value="RNA POLYMERASE ECF-TYPE SIGMA FACTO"/>
    <property type="match status" value="1"/>
</dbReference>
<name>A0A6C0GIC3_9BACT</name>
<evidence type="ECO:0000256" key="4">
    <source>
        <dbReference type="ARBA" id="ARBA00023163"/>
    </source>
</evidence>
<feature type="domain" description="RNA polymerase sigma-70 region 2" evidence="5">
    <location>
        <begin position="28"/>
        <end position="92"/>
    </location>
</feature>
<comment type="similarity">
    <text evidence="1">Belongs to the sigma-70 factor family. ECF subfamily.</text>
</comment>
<sequence length="192" mass="22782">MKQVTFAEESQWVESLRSGDAKGFEKIYNHYWAKLFSIAYNYTRSRETAQEILQEVFVSIWLKRTTLPEQLNLKGYLYQAIRHKIYDHYDKQVVREQYAVNKALHEPVMANTTEQQVAFDELNTLLDQQIEVLPETTRKVFILSRMHGFTIPEISREIQMPVKTVEYHLSKALKFLRYSLADLLILIFIVQF</sequence>
<evidence type="ECO:0000259" key="6">
    <source>
        <dbReference type="Pfam" id="PF08281"/>
    </source>
</evidence>
<dbReference type="InterPro" id="IPR036388">
    <property type="entry name" value="WH-like_DNA-bd_sf"/>
</dbReference>
<keyword evidence="3" id="KW-0731">Sigma factor</keyword>
<evidence type="ECO:0000313" key="7">
    <source>
        <dbReference type="EMBL" id="QHT67480.1"/>
    </source>
</evidence>
<proteinExistence type="inferred from homology"/>
<dbReference type="EMBL" id="CP048222">
    <property type="protein sequence ID" value="QHT67480.1"/>
    <property type="molecule type" value="Genomic_DNA"/>
</dbReference>
<dbReference type="InterPro" id="IPR039425">
    <property type="entry name" value="RNA_pol_sigma-70-like"/>
</dbReference>
<dbReference type="Gene3D" id="1.10.1740.10">
    <property type="match status" value="1"/>
</dbReference>
<dbReference type="GO" id="GO:0016987">
    <property type="term" value="F:sigma factor activity"/>
    <property type="evidence" value="ECO:0007669"/>
    <property type="project" value="UniProtKB-KW"/>
</dbReference>
<gene>
    <name evidence="7" type="ORF">GXP67_13005</name>
</gene>
<dbReference type="InterPro" id="IPR014284">
    <property type="entry name" value="RNA_pol_sigma-70_dom"/>
</dbReference>